<comment type="caution">
    <text evidence="1">The sequence shown here is derived from an EMBL/GenBank/DDBJ whole genome shotgun (WGS) entry which is preliminary data.</text>
</comment>
<accession>A0A4Y2QQG8</accession>
<dbReference type="Proteomes" id="UP000499080">
    <property type="component" value="Unassembled WGS sequence"/>
</dbReference>
<proteinExistence type="predicted"/>
<gene>
    <name evidence="1" type="ORF">AVEN_72974_1</name>
</gene>
<reference evidence="1 2" key="1">
    <citation type="journal article" date="2019" name="Sci. Rep.">
        <title>Orb-weaving spider Araneus ventricosus genome elucidates the spidroin gene catalogue.</title>
        <authorList>
            <person name="Kono N."/>
            <person name="Nakamura H."/>
            <person name="Ohtoshi R."/>
            <person name="Moran D.A.P."/>
            <person name="Shinohara A."/>
            <person name="Yoshida Y."/>
            <person name="Fujiwara M."/>
            <person name="Mori M."/>
            <person name="Tomita M."/>
            <person name="Arakawa K."/>
        </authorList>
    </citation>
    <scope>NUCLEOTIDE SEQUENCE [LARGE SCALE GENOMIC DNA]</scope>
</reference>
<organism evidence="1 2">
    <name type="scientific">Araneus ventricosus</name>
    <name type="common">Orbweaver spider</name>
    <name type="synonym">Epeira ventricosa</name>
    <dbReference type="NCBI Taxonomy" id="182803"/>
    <lineage>
        <taxon>Eukaryota</taxon>
        <taxon>Metazoa</taxon>
        <taxon>Ecdysozoa</taxon>
        <taxon>Arthropoda</taxon>
        <taxon>Chelicerata</taxon>
        <taxon>Arachnida</taxon>
        <taxon>Araneae</taxon>
        <taxon>Araneomorphae</taxon>
        <taxon>Entelegynae</taxon>
        <taxon>Araneoidea</taxon>
        <taxon>Araneidae</taxon>
        <taxon>Araneus</taxon>
    </lineage>
</organism>
<evidence type="ECO:0000313" key="2">
    <source>
        <dbReference type="Proteomes" id="UP000499080"/>
    </source>
</evidence>
<dbReference type="AlphaFoldDB" id="A0A4Y2QQG8"/>
<evidence type="ECO:0000313" key="1">
    <source>
        <dbReference type="EMBL" id="GBN65506.1"/>
    </source>
</evidence>
<sequence>MISFAKTLMPIHNVLSWLMISFSRGNPSNGAVSSYPKDEHNRTCLGYFWEKSCRSFRNSPNSSAAGNFELGRMHQALLDNPTDFMLSRCSQAETPY</sequence>
<dbReference type="EMBL" id="BGPR01014510">
    <property type="protein sequence ID" value="GBN65506.1"/>
    <property type="molecule type" value="Genomic_DNA"/>
</dbReference>
<keyword evidence="2" id="KW-1185">Reference proteome</keyword>
<protein>
    <submittedName>
        <fullName evidence="1">Uncharacterized protein</fullName>
    </submittedName>
</protein>
<name>A0A4Y2QQG8_ARAVE</name>